<dbReference type="PANTHER" id="PTHR48144:SF2">
    <property type="entry name" value="DNA-DIRECTED DNA POLYMERASE"/>
    <property type="match status" value="1"/>
</dbReference>
<dbReference type="InterPro" id="IPR043502">
    <property type="entry name" value="DNA/RNA_pol_sf"/>
</dbReference>
<dbReference type="PROSITE" id="PS00116">
    <property type="entry name" value="DNA_POLYMERASE_B"/>
    <property type="match status" value="1"/>
</dbReference>
<name>A0AA86P5U1_9EUKA</name>
<dbReference type="SUPFAM" id="SSF56672">
    <property type="entry name" value="DNA/RNA polymerases"/>
    <property type="match status" value="1"/>
</dbReference>
<sequence length="248" mass="29327">MLNSLYGKTIEKDRLNQNSICNEQQFRKLIQTKFAFIEDVIKINQKYFVTMKKELNSQDGYQHVGILILSQSKRITNEVMCLAEDLNIKVYYTDTDSLHLERSKLDLLQREFQKIYNRPLVGKSLGQFHSDFNSNLNKNDKNIYTVESIFVDKKIYVDKLAVTLPNKEIVYDYHFRCKGIPETSIEHKRDTEYQGDILKLYEDMYNGKSVQFDMLIGKPSFDIKNFQYTSLNSFNRHIFVQKNIPQIE</sequence>
<dbReference type="InterPro" id="IPR017964">
    <property type="entry name" value="DNA-dir_DNA_pol_B_CS"/>
</dbReference>
<dbReference type="InterPro" id="IPR023211">
    <property type="entry name" value="DNA_pol_palm_dom_sf"/>
</dbReference>
<accession>A0AA86P5U1</accession>
<evidence type="ECO:0000313" key="2">
    <source>
        <dbReference type="EMBL" id="CAL6030574.1"/>
    </source>
</evidence>
<comment type="caution">
    <text evidence="1">The sequence shown here is derived from an EMBL/GenBank/DDBJ whole genome shotgun (WGS) entry which is preliminary data.</text>
</comment>
<protein>
    <submittedName>
        <fullName evidence="1">Putative</fullName>
    </submittedName>
</protein>
<reference evidence="1" key="1">
    <citation type="submission" date="2023-06" db="EMBL/GenBank/DDBJ databases">
        <authorList>
            <person name="Kurt Z."/>
        </authorList>
    </citation>
    <scope>NUCLEOTIDE SEQUENCE</scope>
</reference>
<dbReference type="GO" id="GO:0003676">
    <property type="term" value="F:nucleic acid binding"/>
    <property type="evidence" value="ECO:0007669"/>
    <property type="project" value="InterPro"/>
</dbReference>
<dbReference type="GO" id="GO:0000166">
    <property type="term" value="F:nucleotide binding"/>
    <property type="evidence" value="ECO:0007669"/>
    <property type="project" value="InterPro"/>
</dbReference>
<dbReference type="AlphaFoldDB" id="A0AA86P5U1"/>
<reference evidence="2 3" key="2">
    <citation type="submission" date="2024-07" db="EMBL/GenBank/DDBJ databases">
        <authorList>
            <person name="Akdeniz Z."/>
        </authorList>
    </citation>
    <scope>NUCLEOTIDE SEQUENCE [LARGE SCALE GENOMIC DNA]</scope>
</reference>
<gene>
    <name evidence="1" type="ORF">HINF_LOCUS18730</name>
    <name evidence="2" type="ORF">HINF_LOCUS33451</name>
</gene>
<evidence type="ECO:0000313" key="1">
    <source>
        <dbReference type="EMBL" id="CAI9931085.1"/>
    </source>
</evidence>
<dbReference type="EMBL" id="CATOUU010000471">
    <property type="protein sequence ID" value="CAI9931085.1"/>
    <property type="molecule type" value="Genomic_DNA"/>
</dbReference>
<dbReference type="Proteomes" id="UP001642409">
    <property type="component" value="Unassembled WGS sequence"/>
</dbReference>
<dbReference type="Gene3D" id="3.90.1600.10">
    <property type="entry name" value="Palm domain of DNA polymerase"/>
    <property type="match status" value="1"/>
</dbReference>
<evidence type="ECO:0000313" key="3">
    <source>
        <dbReference type="Proteomes" id="UP001642409"/>
    </source>
</evidence>
<proteinExistence type="predicted"/>
<keyword evidence="3" id="KW-1185">Reference proteome</keyword>
<dbReference type="PANTHER" id="PTHR48144">
    <property type="entry name" value="DNA-DIRECTED DNA POLYMERASE"/>
    <property type="match status" value="1"/>
</dbReference>
<organism evidence="1">
    <name type="scientific">Hexamita inflata</name>
    <dbReference type="NCBI Taxonomy" id="28002"/>
    <lineage>
        <taxon>Eukaryota</taxon>
        <taxon>Metamonada</taxon>
        <taxon>Diplomonadida</taxon>
        <taxon>Hexamitidae</taxon>
        <taxon>Hexamitinae</taxon>
        <taxon>Hexamita</taxon>
    </lineage>
</organism>
<dbReference type="EMBL" id="CAXDID020000116">
    <property type="protein sequence ID" value="CAL6030574.1"/>
    <property type="molecule type" value="Genomic_DNA"/>
</dbReference>